<dbReference type="InParanoid" id="T1EY61"/>
<dbReference type="KEGG" id="hro:HELRODRAFT_166474"/>
<dbReference type="CTD" id="20201511"/>
<reference evidence="3" key="3">
    <citation type="submission" date="2015-06" db="UniProtKB">
        <authorList>
            <consortium name="EnsemblMetazoa"/>
        </authorList>
    </citation>
    <scope>IDENTIFICATION</scope>
</reference>
<reference evidence="2 4" key="2">
    <citation type="journal article" date="2013" name="Nature">
        <title>Insights into bilaterian evolution from three spiralian genomes.</title>
        <authorList>
            <person name="Simakov O."/>
            <person name="Marletaz F."/>
            <person name="Cho S.J."/>
            <person name="Edsinger-Gonzales E."/>
            <person name="Havlak P."/>
            <person name="Hellsten U."/>
            <person name="Kuo D.H."/>
            <person name="Larsson T."/>
            <person name="Lv J."/>
            <person name="Arendt D."/>
            <person name="Savage R."/>
            <person name="Osoegawa K."/>
            <person name="de Jong P."/>
            <person name="Grimwood J."/>
            <person name="Chapman J.A."/>
            <person name="Shapiro H."/>
            <person name="Aerts A."/>
            <person name="Otillar R.P."/>
            <person name="Terry A.Y."/>
            <person name="Boore J.L."/>
            <person name="Grigoriev I.V."/>
            <person name="Lindberg D.R."/>
            <person name="Seaver E.C."/>
            <person name="Weisblat D.A."/>
            <person name="Putnam N.H."/>
            <person name="Rokhsar D.S."/>
        </authorList>
    </citation>
    <scope>NUCLEOTIDE SEQUENCE</scope>
</reference>
<evidence type="ECO:0000313" key="4">
    <source>
        <dbReference type="Proteomes" id="UP000015101"/>
    </source>
</evidence>
<dbReference type="AlphaFoldDB" id="T1EY61"/>
<gene>
    <name evidence="3" type="primary">20201511</name>
    <name evidence="2" type="ORF">HELRODRAFT_166474</name>
</gene>
<name>T1EY61_HELRO</name>
<evidence type="ECO:0000313" key="2">
    <source>
        <dbReference type="EMBL" id="ESO11481.1"/>
    </source>
</evidence>
<keyword evidence="4" id="KW-1185">Reference proteome</keyword>
<dbReference type="GeneID" id="20201511"/>
<dbReference type="EMBL" id="AMQM01002409">
    <property type="status" value="NOT_ANNOTATED_CDS"/>
    <property type="molecule type" value="Genomic_DNA"/>
</dbReference>
<feature type="region of interest" description="Disordered" evidence="1">
    <location>
        <begin position="178"/>
        <end position="202"/>
    </location>
</feature>
<accession>T1EY61</accession>
<evidence type="ECO:0000313" key="3">
    <source>
        <dbReference type="EnsemblMetazoa" id="HelroP166474"/>
    </source>
</evidence>
<dbReference type="RefSeq" id="XP_009009969.1">
    <property type="nucleotide sequence ID" value="XM_009011721.1"/>
</dbReference>
<dbReference type="HOGENOM" id="CLU_1074708_0_0_1"/>
<dbReference type="Proteomes" id="UP000015101">
    <property type="component" value="Unassembled WGS sequence"/>
</dbReference>
<organism evidence="3 4">
    <name type="scientific">Helobdella robusta</name>
    <name type="common">Californian leech</name>
    <dbReference type="NCBI Taxonomy" id="6412"/>
    <lineage>
        <taxon>Eukaryota</taxon>
        <taxon>Metazoa</taxon>
        <taxon>Spiralia</taxon>
        <taxon>Lophotrochozoa</taxon>
        <taxon>Annelida</taxon>
        <taxon>Clitellata</taxon>
        <taxon>Hirudinea</taxon>
        <taxon>Rhynchobdellida</taxon>
        <taxon>Glossiphoniidae</taxon>
        <taxon>Helobdella</taxon>
    </lineage>
</organism>
<sequence>MSESSDDYVKEILDLIMEHEDIDALLHEMNDNDVGAKYNASVLSEPSLLGLISLVEQNSSLLNSKLSKSSATVLSDALKKMTSSERIEVFIGDRVKENNVTVVMKACKHYIDKKEFSINTFAKNLNKEPIGYLPFELIWLLHSKGIMTLDLFFISNLKRPLTINSVSDSVYKLCSNSTTGENASDSDDDDNNDVGNKVTKRRHNTTTATATAAVAIAATAAATTIGRRDGLVVKVAWSCFAVTGFEYDKKIPDYHMLRV</sequence>
<protein>
    <submittedName>
        <fullName evidence="2 3">Uncharacterized protein</fullName>
    </submittedName>
</protein>
<proteinExistence type="predicted"/>
<evidence type="ECO:0000256" key="1">
    <source>
        <dbReference type="SAM" id="MobiDB-lite"/>
    </source>
</evidence>
<dbReference type="EMBL" id="KB095812">
    <property type="protein sequence ID" value="ESO11481.1"/>
    <property type="molecule type" value="Genomic_DNA"/>
</dbReference>
<reference evidence="4" key="1">
    <citation type="submission" date="2012-12" db="EMBL/GenBank/DDBJ databases">
        <authorList>
            <person name="Hellsten U."/>
            <person name="Grimwood J."/>
            <person name="Chapman J.A."/>
            <person name="Shapiro H."/>
            <person name="Aerts A."/>
            <person name="Otillar R.P."/>
            <person name="Terry A.Y."/>
            <person name="Boore J.L."/>
            <person name="Simakov O."/>
            <person name="Marletaz F."/>
            <person name="Cho S.-J."/>
            <person name="Edsinger-Gonzales E."/>
            <person name="Havlak P."/>
            <person name="Kuo D.-H."/>
            <person name="Larsson T."/>
            <person name="Lv J."/>
            <person name="Arendt D."/>
            <person name="Savage R."/>
            <person name="Osoegawa K."/>
            <person name="de Jong P."/>
            <person name="Lindberg D.R."/>
            <person name="Seaver E.C."/>
            <person name="Weisblat D.A."/>
            <person name="Putnam N.H."/>
            <person name="Grigoriev I.V."/>
            <person name="Rokhsar D.S."/>
        </authorList>
    </citation>
    <scope>NUCLEOTIDE SEQUENCE</scope>
</reference>
<dbReference type="EnsemblMetazoa" id="HelroT166474">
    <property type="protein sequence ID" value="HelroP166474"/>
    <property type="gene ID" value="HelroG166474"/>
</dbReference>